<evidence type="ECO:0000313" key="1">
    <source>
        <dbReference type="EMBL" id="KAK3938637.1"/>
    </source>
</evidence>
<dbReference type="Proteomes" id="UP001303473">
    <property type="component" value="Unassembled WGS sequence"/>
</dbReference>
<proteinExistence type="predicted"/>
<name>A0AAN6N782_9PEZI</name>
<dbReference type="EMBL" id="MU853825">
    <property type="protein sequence ID" value="KAK3938637.1"/>
    <property type="molecule type" value="Genomic_DNA"/>
</dbReference>
<evidence type="ECO:0000313" key="2">
    <source>
        <dbReference type="Proteomes" id="UP001303473"/>
    </source>
</evidence>
<gene>
    <name evidence="1" type="ORF">QBC46DRAFT_161543</name>
</gene>
<organism evidence="1 2">
    <name type="scientific">Diplogelasinospora grovesii</name>
    <dbReference type="NCBI Taxonomy" id="303347"/>
    <lineage>
        <taxon>Eukaryota</taxon>
        <taxon>Fungi</taxon>
        <taxon>Dikarya</taxon>
        <taxon>Ascomycota</taxon>
        <taxon>Pezizomycotina</taxon>
        <taxon>Sordariomycetes</taxon>
        <taxon>Sordariomycetidae</taxon>
        <taxon>Sordariales</taxon>
        <taxon>Diplogelasinosporaceae</taxon>
        <taxon>Diplogelasinospora</taxon>
    </lineage>
</organism>
<comment type="caution">
    <text evidence="1">The sequence shown here is derived from an EMBL/GenBank/DDBJ whole genome shotgun (WGS) entry which is preliminary data.</text>
</comment>
<reference evidence="2" key="1">
    <citation type="journal article" date="2023" name="Mol. Phylogenet. Evol.">
        <title>Genome-scale phylogeny and comparative genomics of the fungal order Sordariales.</title>
        <authorList>
            <person name="Hensen N."/>
            <person name="Bonometti L."/>
            <person name="Westerberg I."/>
            <person name="Brannstrom I.O."/>
            <person name="Guillou S."/>
            <person name="Cros-Aarteil S."/>
            <person name="Calhoun S."/>
            <person name="Haridas S."/>
            <person name="Kuo A."/>
            <person name="Mondo S."/>
            <person name="Pangilinan J."/>
            <person name="Riley R."/>
            <person name="LaButti K."/>
            <person name="Andreopoulos B."/>
            <person name="Lipzen A."/>
            <person name="Chen C."/>
            <person name="Yan M."/>
            <person name="Daum C."/>
            <person name="Ng V."/>
            <person name="Clum A."/>
            <person name="Steindorff A."/>
            <person name="Ohm R.A."/>
            <person name="Martin F."/>
            <person name="Silar P."/>
            <person name="Natvig D.O."/>
            <person name="Lalanne C."/>
            <person name="Gautier V."/>
            <person name="Ament-Velasquez S.L."/>
            <person name="Kruys A."/>
            <person name="Hutchinson M.I."/>
            <person name="Powell A.J."/>
            <person name="Barry K."/>
            <person name="Miller A.N."/>
            <person name="Grigoriev I.V."/>
            <person name="Debuchy R."/>
            <person name="Gladieux P."/>
            <person name="Hiltunen Thoren M."/>
            <person name="Johannesson H."/>
        </authorList>
    </citation>
    <scope>NUCLEOTIDE SEQUENCE [LARGE SCALE GENOMIC DNA]</scope>
    <source>
        <strain evidence="2">CBS 340.73</strain>
    </source>
</reference>
<keyword evidence="2" id="KW-1185">Reference proteome</keyword>
<sequence length="155" mass="17845">MENSRQFDRLFGQLRDLEPAEIAPALASMADYHDLPFHHFQAQQYLRQLVDARTRLEAAGEYAQADQRRNAAGYTSELYLPPRDGHDFQRPLWVRDLEGDHDIALMDLRRTLLHSSWMIENLCRDLVAPTIRAAVVTSLLYANAAHLPPVPTYYI</sequence>
<dbReference type="AlphaFoldDB" id="A0AAN6N782"/>
<accession>A0AAN6N782</accession>
<protein>
    <submittedName>
        <fullName evidence="1">Uncharacterized protein</fullName>
    </submittedName>
</protein>